<reference evidence="1" key="1">
    <citation type="submission" date="2019-09" db="EMBL/GenBank/DDBJ databases">
        <title>Characterisation of the sponge microbiome using genome-centric metagenomics.</title>
        <authorList>
            <person name="Engelberts J.P."/>
            <person name="Robbins S.J."/>
            <person name="De Goeij J.M."/>
            <person name="Aranda M."/>
            <person name="Bell S.C."/>
            <person name="Webster N.S."/>
        </authorList>
    </citation>
    <scope>NUCLEOTIDE SEQUENCE</scope>
    <source>
        <strain evidence="1">SB0664_bin_27</strain>
    </source>
</reference>
<sequence>MRSVRGGLSLREGRRKAGKSDNLSFLGVFLSQMGEVMGDMNWYATLFEGGCQGFRQGMIFDPQKSISRRG</sequence>
<dbReference type="EMBL" id="VXRG01000027">
    <property type="protein sequence ID" value="MXY92327.1"/>
    <property type="molecule type" value="Genomic_DNA"/>
</dbReference>
<comment type="caution">
    <text evidence="1">The sequence shown here is derived from an EMBL/GenBank/DDBJ whole genome shotgun (WGS) entry which is preliminary data.</text>
</comment>
<organism evidence="1">
    <name type="scientific">Caldilineaceae bacterium SB0664_bin_27</name>
    <dbReference type="NCBI Taxonomy" id="2605260"/>
    <lineage>
        <taxon>Bacteria</taxon>
        <taxon>Bacillati</taxon>
        <taxon>Chloroflexota</taxon>
        <taxon>Caldilineae</taxon>
        <taxon>Caldilineales</taxon>
        <taxon>Caldilineaceae</taxon>
    </lineage>
</organism>
<accession>A0A6B0YP36</accession>
<name>A0A6B0YP36_9CHLR</name>
<evidence type="ECO:0000313" key="1">
    <source>
        <dbReference type="EMBL" id="MXY92327.1"/>
    </source>
</evidence>
<gene>
    <name evidence="1" type="ORF">F4Y42_02645</name>
</gene>
<protein>
    <submittedName>
        <fullName evidence="1">Uncharacterized protein</fullName>
    </submittedName>
</protein>
<proteinExistence type="predicted"/>
<dbReference type="AlphaFoldDB" id="A0A6B0YP36"/>